<dbReference type="EMBL" id="JAWWNJ010000130">
    <property type="protein sequence ID" value="KAK6987724.1"/>
    <property type="molecule type" value="Genomic_DNA"/>
</dbReference>
<dbReference type="PANTHER" id="PTHR23112">
    <property type="entry name" value="G PROTEIN-COUPLED RECEPTOR 157-RELATED"/>
    <property type="match status" value="1"/>
</dbReference>
<evidence type="ECO:0000256" key="4">
    <source>
        <dbReference type="ARBA" id="ARBA00023136"/>
    </source>
</evidence>
<sequence>MFLRFHSWLQNTDCQCRNNLWAVTSAVGAGICFLVLLVIAAVWSYPKSRAHLDRVSFRVVVYVVFANMLFGTASAVGGTRTGPSFLCGFSIFILQLTLQFSGFLLFCVALNLQLVVVHGLNGQRLEKYYLIGSTLLALALVIPPYAAKQYGWDPLEKDCWYTNDNRGQRIAWQVATQTAWTFLTVIGELVCSTIVLIFLFRHDLRLRKVFTLTTGSMSHSSRVSSTAPQIIKATRYKSVILRVALYPALSCVVNLLSIATVLHSTIANGIHNDTDYNVLLLSDFLYGGRAIVYGLLAASDPALVRGATTLMRAILGTPDPDTSVLDPTSITSTDDNRVVVHVELSTFRCPPPQEERDVDFKLPPSERTLKHDEDAGDEILDIHSRRYGVENIDMEQQNSNVRPAGLMRRKSEKRVSMMEDDSFEKKL</sequence>
<evidence type="ECO:0000256" key="6">
    <source>
        <dbReference type="SAM" id="Phobius"/>
    </source>
</evidence>
<dbReference type="Gene3D" id="1.20.1070.10">
    <property type="entry name" value="Rhodopsin 7-helix transmembrane proteins"/>
    <property type="match status" value="1"/>
</dbReference>
<evidence type="ECO:0000256" key="5">
    <source>
        <dbReference type="SAM" id="MobiDB-lite"/>
    </source>
</evidence>
<evidence type="ECO:0000256" key="1">
    <source>
        <dbReference type="ARBA" id="ARBA00004141"/>
    </source>
</evidence>
<reference evidence="7 8" key="1">
    <citation type="journal article" date="2024" name="J Genomics">
        <title>Draft genome sequencing and assembly of Favolaschia claudopus CIRM-BRFM 2984 isolated from oak limbs.</title>
        <authorList>
            <person name="Navarro D."/>
            <person name="Drula E."/>
            <person name="Chaduli D."/>
            <person name="Cazenave R."/>
            <person name="Ahrendt S."/>
            <person name="Wang J."/>
            <person name="Lipzen A."/>
            <person name="Daum C."/>
            <person name="Barry K."/>
            <person name="Grigoriev I.V."/>
            <person name="Favel A."/>
            <person name="Rosso M.N."/>
            <person name="Martin F."/>
        </authorList>
    </citation>
    <scope>NUCLEOTIDE SEQUENCE [LARGE SCALE GENOMIC DNA]</scope>
    <source>
        <strain evidence="7 8">CIRM-BRFM 2984</strain>
    </source>
</reference>
<feature type="transmembrane region" description="Helical" evidence="6">
    <location>
        <begin position="55"/>
        <end position="77"/>
    </location>
</feature>
<feature type="compositionally biased region" description="Basic and acidic residues" evidence="5">
    <location>
        <begin position="413"/>
        <end position="427"/>
    </location>
</feature>
<comment type="caution">
    <text evidence="7">The sequence shown here is derived from an EMBL/GenBank/DDBJ whole genome shotgun (WGS) entry which is preliminary data.</text>
</comment>
<dbReference type="GO" id="GO:0005886">
    <property type="term" value="C:plasma membrane"/>
    <property type="evidence" value="ECO:0007669"/>
    <property type="project" value="TreeGrafter"/>
</dbReference>
<feature type="transmembrane region" description="Helical" evidence="6">
    <location>
        <begin position="179"/>
        <end position="200"/>
    </location>
</feature>
<protein>
    <recommendedName>
        <fullName evidence="9">G-protein coupled receptors family 2 profile 2 domain-containing protein</fullName>
    </recommendedName>
</protein>
<name>A0AAV9ZMN8_9AGAR</name>
<feature type="transmembrane region" description="Helical" evidence="6">
    <location>
        <begin position="89"/>
        <end position="116"/>
    </location>
</feature>
<dbReference type="PANTHER" id="PTHR23112:SF0">
    <property type="entry name" value="TRANSMEMBRANE PROTEIN 116"/>
    <property type="match status" value="1"/>
</dbReference>
<dbReference type="GO" id="GO:0007189">
    <property type="term" value="P:adenylate cyclase-activating G protein-coupled receptor signaling pathway"/>
    <property type="evidence" value="ECO:0007669"/>
    <property type="project" value="TreeGrafter"/>
</dbReference>
<keyword evidence="2 6" id="KW-0812">Transmembrane</keyword>
<keyword evidence="3 6" id="KW-1133">Transmembrane helix</keyword>
<organism evidence="7 8">
    <name type="scientific">Favolaschia claudopus</name>
    <dbReference type="NCBI Taxonomy" id="2862362"/>
    <lineage>
        <taxon>Eukaryota</taxon>
        <taxon>Fungi</taxon>
        <taxon>Dikarya</taxon>
        <taxon>Basidiomycota</taxon>
        <taxon>Agaricomycotina</taxon>
        <taxon>Agaricomycetes</taxon>
        <taxon>Agaricomycetidae</taxon>
        <taxon>Agaricales</taxon>
        <taxon>Marasmiineae</taxon>
        <taxon>Mycenaceae</taxon>
        <taxon>Favolaschia</taxon>
    </lineage>
</organism>
<evidence type="ECO:0000313" key="8">
    <source>
        <dbReference type="Proteomes" id="UP001362999"/>
    </source>
</evidence>
<dbReference type="Proteomes" id="UP001362999">
    <property type="component" value="Unassembled WGS sequence"/>
</dbReference>
<comment type="subcellular location">
    <subcellularLocation>
        <location evidence="1">Membrane</location>
        <topology evidence="1">Multi-pass membrane protein</topology>
    </subcellularLocation>
</comment>
<keyword evidence="4 6" id="KW-0472">Membrane</keyword>
<keyword evidence="8" id="KW-1185">Reference proteome</keyword>
<feature type="transmembrane region" description="Helical" evidence="6">
    <location>
        <begin position="128"/>
        <end position="147"/>
    </location>
</feature>
<evidence type="ECO:0000313" key="7">
    <source>
        <dbReference type="EMBL" id="KAK6987724.1"/>
    </source>
</evidence>
<dbReference type="GO" id="GO:0004930">
    <property type="term" value="F:G protein-coupled receptor activity"/>
    <property type="evidence" value="ECO:0007669"/>
    <property type="project" value="TreeGrafter"/>
</dbReference>
<evidence type="ECO:0008006" key="9">
    <source>
        <dbReference type="Google" id="ProtNLM"/>
    </source>
</evidence>
<proteinExistence type="predicted"/>
<gene>
    <name evidence="7" type="ORF">R3P38DRAFT_328994</name>
</gene>
<feature type="transmembrane region" description="Helical" evidence="6">
    <location>
        <begin position="239"/>
        <end position="262"/>
    </location>
</feature>
<dbReference type="SUPFAM" id="SSF81321">
    <property type="entry name" value="Family A G protein-coupled receptor-like"/>
    <property type="match status" value="1"/>
</dbReference>
<feature type="region of interest" description="Disordered" evidence="5">
    <location>
        <begin position="398"/>
        <end position="427"/>
    </location>
</feature>
<evidence type="ECO:0000256" key="3">
    <source>
        <dbReference type="ARBA" id="ARBA00022989"/>
    </source>
</evidence>
<evidence type="ECO:0000256" key="2">
    <source>
        <dbReference type="ARBA" id="ARBA00022692"/>
    </source>
</evidence>
<dbReference type="AlphaFoldDB" id="A0AAV9ZMN8"/>
<feature type="transmembrane region" description="Helical" evidence="6">
    <location>
        <begin position="20"/>
        <end position="43"/>
    </location>
</feature>
<accession>A0AAV9ZMN8</accession>